<name>A0A2N7KJP9_9VIBR</name>
<dbReference type="RefSeq" id="WP_102434014.1">
    <property type="nucleotide sequence ID" value="NZ_CAWNVI010000029.1"/>
</dbReference>
<evidence type="ECO:0000313" key="1">
    <source>
        <dbReference type="EMBL" id="PMM76342.1"/>
    </source>
</evidence>
<organism evidence="1 2">
    <name type="scientific">Vibrio lentus</name>
    <dbReference type="NCBI Taxonomy" id="136468"/>
    <lineage>
        <taxon>Bacteria</taxon>
        <taxon>Pseudomonadati</taxon>
        <taxon>Pseudomonadota</taxon>
        <taxon>Gammaproteobacteria</taxon>
        <taxon>Vibrionales</taxon>
        <taxon>Vibrionaceae</taxon>
        <taxon>Vibrio</taxon>
    </lineage>
</organism>
<gene>
    <name evidence="1" type="ORF">BCT49_22430</name>
</gene>
<comment type="caution">
    <text evidence="1">The sequence shown here is derived from an EMBL/GenBank/DDBJ whole genome shotgun (WGS) entry which is preliminary data.</text>
</comment>
<protein>
    <submittedName>
        <fullName evidence="1">Uncharacterized protein</fullName>
    </submittedName>
</protein>
<dbReference type="EMBL" id="MCZK01000029">
    <property type="protein sequence ID" value="PMM76342.1"/>
    <property type="molecule type" value="Genomic_DNA"/>
</dbReference>
<evidence type="ECO:0000313" key="2">
    <source>
        <dbReference type="Proteomes" id="UP000235406"/>
    </source>
</evidence>
<proteinExistence type="predicted"/>
<dbReference type="AlphaFoldDB" id="A0A2N7KJP9"/>
<sequence>MRVQTLSSYRLKSKAVSINKTFIADNGVAFSIFVSKGTGSVSQYYIIESKWENAPSPKVIPLAHLQVSKISGNIKFAAFQPENWNLKTDSFEFVRALSRFIPEISKSHNISVAH</sequence>
<dbReference type="Proteomes" id="UP000235406">
    <property type="component" value="Unassembled WGS sequence"/>
</dbReference>
<accession>A0A2N7KJP9</accession>
<reference evidence="2" key="1">
    <citation type="submission" date="2016-07" db="EMBL/GenBank/DDBJ databases">
        <title>Nontailed viruses are major unrecognized killers of bacteria in the ocean.</title>
        <authorList>
            <person name="Kauffman K."/>
            <person name="Hussain F."/>
            <person name="Yang J."/>
            <person name="Arevalo P."/>
            <person name="Brown J."/>
            <person name="Cutler M."/>
            <person name="Kelly L."/>
            <person name="Polz M.F."/>
        </authorList>
    </citation>
    <scope>NUCLEOTIDE SEQUENCE [LARGE SCALE GENOMIC DNA]</scope>
    <source>
        <strain evidence="2">10N.261.46.F8</strain>
    </source>
</reference>
<dbReference type="OrthoDB" id="7068717at2"/>